<dbReference type="PANTHER" id="PTHR24103">
    <property type="entry name" value="E3 UBIQUITIN-PROTEIN LIGASE TRIM"/>
    <property type="match status" value="1"/>
</dbReference>
<comment type="caution">
    <text evidence="2">The sequence shown here is derived from an EMBL/GenBank/DDBJ whole genome shotgun (WGS) entry which is preliminary data.</text>
</comment>
<dbReference type="Pfam" id="PF13765">
    <property type="entry name" value="PRY"/>
    <property type="match status" value="1"/>
</dbReference>
<dbReference type="InterPro" id="IPR013320">
    <property type="entry name" value="ConA-like_dom_sf"/>
</dbReference>
<reference evidence="2 3" key="1">
    <citation type="submission" date="2019-03" db="EMBL/GenBank/DDBJ databases">
        <title>First draft genome of Liparis tanakae, snailfish: a comprehensive survey of snailfish specific genes.</title>
        <authorList>
            <person name="Kim W."/>
            <person name="Song I."/>
            <person name="Jeong J.-H."/>
            <person name="Kim D."/>
            <person name="Kim S."/>
            <person name="Ryu S."/>
            <person name="Song J.Y."/>
            <person name="Lee S.K."/>
        </authorList>
    </citation>
    <scope>NUCLEOTIDE SEQUENCE [LARGE SCALE GENOMIC DNA]</scope>
    <source>
        <tissue evidence="2">Muscle</tissue>
    </source>
</reference>
<keyword evidence="3" id="KW-1185">Reference proteome</keyword>
<organism evidence="2 3">
    <name type="scientific">Liparis tanakae</name>
    <name type="common">Tanaka's snailfish</name>
    <dbReference type="NCBI Taxonomy" id="230148"/>
    <lineage>
        <taxon>Eukaryota</taxon>
        <taxon>Metazoa</taxon>
        <taxon>Chordata</taxon>
        <taxon>Craniata</taxon>
        <taxon>Vertebrata</taxon>
        <taxon>Euteleostomi</taxon>
        <taxon>Actinopterygii</taxon>
        <taxon>Neopterygii</taxon>
        <taxon>Teleostei</taxon>
        <taxon>Neoteleostei</taxon>
        <taxon>Acanthomorphata</taxon>
        <taxon>Eupercaria</taxon>
        <taxon>Perciformes</taxon>
        <taxon>Cottioidei</taxon>
        <taxon>Cottales</taxon>
        <taxon>Liparidae</taxon>
        <taxon>Liparis</taxon>
    </lineage>
</organism>
<dbReference type="SUPFAM" id="SSF49899">
    <property type="entry name" value="Concanavalin A-like lectins/glucanases"/>
    <property type="match status" value="1"/>
</dbReference>
<gene>
    <name evidence="2" type="primary">A33_16</name>
    <name evidence="2" type="ORF">EYF80_049753</name>
</gene>
<dbReference type="InterPro" id="IPR006574">
    <property type="entry name" value="PRY"/>
</dbReference>
<name>A0A4Z2FGK7_9TELE</name>
<dbReference type="Gene3D" id="2.60.120.920">
    <property type="match status" value="1"/>
</dbReference>
<proteinExistence type="predicted"/>
<dbReference type="Proteomes" id="UP000314294">
    <property type="component" value="Unassembled WGS sequence"/>
</dbReference>
<dbReference type="OrthoDB" id="654191at2759"/>
<dbReference type="InterPro" id="IPR003879">
    <property type="entry name" value="Butyrophylin_SPRY"/>
</dbReference>
<sequence>MEDNNNKKPLAVKTGEKSTLTIYKATQTRARVQSSCSDPQLVSGALIEEAKHLGNLSFRVWEKMKDKVHFSSVLLDPNTANPFLHLSDDLTSVRCRDTKQKLFHNPERFTKYSDVLGSEGFSSGKHSWEVEVGHHPAWYMCR</sequence>
<evidence type="ECO:0000313" key="3">
    <source>
        <dbReference type="Proteomes" id="UP000314294"/>
    </source>
</evidence>
<dbReference type="InterPro" id="IPR050143">
    <property type="entry name" value="TRIM/RBCC"/>
</dbReference>
<dbReference type="SMART" id="SM00589">
    <property type="entry name" value="PRY"/>
    <property type="match status" value="1"/>
</dbReference>
<dbReference type="InterPro" id="IPR001870">
    <property type="entry name" value="B30.2/SPRY"/>
</dbReference>
<accession>A0A4Z2FGK7</accession>
<dbReference type="AlphaFoldDB" id="A0A4Z2FGK7"/>
<evidence type="ECO:0000313" key="2">
    <source>
        <dbReference type="EMBL" id="TNN40081.1"/>
    </source>
</evidence>
<dbReference type="PROSITE" id="PS50188">
    <property type="entry name" value="B302_SPRY"/>
    <property type="match status" value="1"/>
</dbReference>
<dbReference type="InterPro" id="IPR043136">
    <property type="entry name" value="B30.2/SPRY_sf"/>
</dbReference>
<evidence type="ECO:0000259" key="1">
    <source>
        <dbReference type="PROSITE" id="PS50188"/>
    </source>
</evidence>
<feature type="domain" description="B30.2/SPRY" evidence="1">
    <location>
        <begin position="53"/>
        <end position="142"/>
    </location>
</feature>
<dbReference type="EMBL" id="SRLO01001220">
    <property type="protein sequence ID" value="TNN40081.1"/>
    <property type="molecule type" value="Genomic_DNA"/>
</dbReference>
<protein>
    <submittedName>
        <fullName evidence="2">Zinc-binding protein A33</fullName>
    </submittedName>
</protein>
<dbReference type="PRINTS" id="PR01407">
    <property type="entry name" value="BUTYPHLNCDUF"/>
</dbReference>